<proteinExistence type="predicted"/>
<dbReference type="EMBL" id="MU118011">
    <property type="protein sequence ID" value="KAF9648548.1"/>
    <property type="molecule type" value="Genomic_DNA"/>
</dbReference>
<protein>
    <submittedName>
        <fullName evidence="1">Uncharacterized protein</fullName>
    </submittedName>
</protein>
<organism evidence="1 2">
    <name type="scientific">Thelephora ganbajun</name>
    <name type="common">Ganba fungus</name>
    <dbReference type="NCBI Taxonomy" id="370292"/>
    <lineage>
        <taxon>Eukaryota</taxon>
        <taxon>Fungi</taxon>
        <taxon>Dikarya</taxon>
        <taxon>Basidiomycota</taxon>
        <taxon>Agaricomycotina</taxon>
        <taxon>Agaricomycetes</taxon>
        <taxon>Thelephorales</taxon>
        <taxon>Thelephoraceae</taxon>
        <taxon>Thelephora</taxon>
    </lineage>
</organism>
<keyword evidence="2" id="KW-1185">Reference proteome</keyword>
<reference evidence="1" key="2">
    <citation type="journal article" date="2020" name="Nat. Commun.">
        <title>Large-scale genome sequencing of mycorrhizal fungi provides insights into the early evolution of symbiotic traits.</title>
        <authorList>
            <person name="Miyauchi S."/>
            <person name="Kiss E."/>
            <person name="Kuo A."/>
            <person name="Drula E."/>
            <person name="Kohler A."/>
            <person name="Sanchez-Garcia M."/>
            <person name="Morin E."/>
            <person name="Andreopoulos B."/>
            <person name="Barry K.W."/>
            <person name="Bonito G."/>
            <person name="Buee M."/>
            <person name="Carver A."/>
            <person name="Chen C."/>
            <person name="Cichocki N."/>
            <person name="Clum A."/>
            <person name="Culley D."/>
            <person name="Crous P.W."/>
            <person name="Fauchery L."/>
            <person name="Girlanda M."/>
            <person name="Hayes R.D."/>
            <person name="Keri Z."/>
            <person name="LaButti K."/>
            <person name="Lipzen A."/>
            <person name="Lombard V."/>
            <person name="Magnuson J."/>
            <person name="Maillard F."/>
            <person name="Murat C."/>
            <person name="Nolan M."/>
            <person name="Ohm R.A."/>
            <person name="Pangilinan J."/>
            <person name="Pereira M.F."/>
            <person name="Perotto S."/>
            <person name="Peter M."/>
            <person name="Pfister S."/>
            <person name="Riley R."/>
            <person name="Sitrit Y."/>
            <person name="Stielow J.B."/>
            <person name="Szollosi G."/>
            <person name="Zifcakova L."/>
            <person name="Stursova M."/>
            <person name="Spatafora J.W."/>
            <person name="Tedersoo L."/>
            <person name="Vaario L.M."/>
            <person name="Yamada A."/>
            <person name="Yan M."/>
            <person name="Wang P."/>
            <person name="Xu J."/>
            <person name="Bruns T."/>
            <person name="Baldrian P."/>
            <person name="Vilgalys R."/>
            <person name="Dunand C."/>
            <person name="Henrissat B."/>
            <person name="Grigoriev I.V."/>
            <person name="Hibbett D."/>
            <person name="Nagy L.G."/>
            <person name="Martin F.M."/>
        </authorList>
    </citation>
    <scope>NUCLEOTIDE SEQUENCE</scope>
    <source>
        <strain evidence="1">P2</strain>
    </source>
</reference>
<accession>A0ACB6ZGT3</accession>
<name>A0ACB6ZGT3_THEGA</name>
<evidence type="ECO:0000313" key="2">
    <source>
        <dbReference type="Proteomes" id="UP000886501"/>
    </source>
</evidence>
<gene>
    <name evidence="1" type="ORF">BDM02DRAFT_3186989</name>
</gene>
<reference evidence="1" key="1">
    <citation type="submission" date="2019-10" db="EMBL/GenBank/DDBJ databases">
        <authorList>
            <consortium name="DOE Joint Genome Institute"/>
            <person name="Kuo A."/>
            <person name="Miyauchi S."/>
            <person name="Kiss E."/>
            <person name="Drula E."/>
            <person name="Kohler A."/>
            <person name="Sanchez-Garcia M."/>
            <person name="Andreopoulos B."/>
            <person name="Barry K.W."/>
            <person name="Bonito G."/>
            <person name="Buee M."/>
            <person name="Carver A."/>
            <person name="Chen C."/>
            <person name="Cichocki N."/>
            <person name="Clum A."/>
            <person name="Culley D."/>
            <person name="Crous P.W."/>
            <person name="Fauchery L."/>
            <person name="Girlanda M."/>
            <person name="Hayes R."/>
            <person name="Keri Z."/>
            <person name="Labutti K."/>
            <person name="Lipzen A."/>
            <person name="Lombard V."/>
            <person name="Magnuson J."/>
            <person name="Maillard F."/>
            <person name="Morin E."/>
            <person name="Murat C."/>
            <person name="Nolan M."/>
            <person name="Ohm R."/>
            <person name="Pangilinan J."/>
            <person name="Pereira M."/>
            <person name="Perotto S."/>
            <person name="Peter M."/>
            <person name="Riley R."/>
            <person name="Sitrit Y."/>
            <person name="Stielow B."/>
            <person name="Szollosi G."/>
            <person name="Zifcakova L."/>
            <person name="Stursova M."/>
            <person name="Spatafora J.W."/>
            <person name="Tedersoo L."/>
            <person name="Vaario L.-M."/>
            <person name="Yamada A."/>
            <person name="Yan M."/>
            <person name="Wang P."/>
            <person name="Xu J."/>
            <person name="Bruns T."/>
            <person name="Baldrian P."/>
            <person name="Vilgalys R."/>
            <person name="Henrissat B."/>
            <person name="Grigoriev I.V."/>
            <person name="Hibbett D."/>
            <person name="Nagy L.G."/>
            <person name="Martin F.M."/>
        </authorList>
    </citation>
    <scope>NUCLEOTIDE SEQUENCE</scope>
    <source>
        <strain evidence="1">P2</strain>
    </source>
</reference>
<sequence length="449" mass="48236">MDPFATLVPGSRRPFKFLSSQPPPPPPPPSQISQTQPQDMSVRPQVTPPSTSTRRRKPTITYRSPSVEFAPYSFNDPNVSVPMQDEPMDNLDTSPYSPPQADSSSSNSSPSPRTPSSSSLTSLLTEAPSASSFAKPLSTREVYAMAPPLPLYHPLGALALRLPLLGESPKTPHSQLVDPTLSKPIQTVASNRPRNNTAVNRNRNSGRSRKTTAAKSRDVPADTGPLIADEKDKDQDEYVATHRRRRNGPSVSLSLSASAQAELIATEGRKRKRREGDPGDPGVSPPIPKRSRQPRAGTSASTPNNPTSPAPSFVQLKDETPEIEEDEEPPLTARTNGRRRNAKSGGRRNGTRRTGPKKEKGRSPSSDEASCGQRSTTDQPQAHEASGELAKDTEGDRDSLSDDEAIVSSRSPPIVAPVPTHLTKNALEGLNMSAVNVGDRVDSAGPAYI</sequence>
<comment type="caution">
    <text evidence="1">The sequence shown here is derived from an EMBL/GenBank/DDBJ whole genome shotgun (WGS) entry which is preliminary data.</text>
</comment>
<dbReference type="Proteomes" id="UP000886501">
    <property type="component" value="Unassembled WGS sequence"/>
</dbReference>
<evidence type="ECO:0000313" key="1">
    <source>
        <dbReference type="EMBL" id="KAF9648548.1"/>
    </source>
</evidence>